<dbReference type="AlphaFoldDB" id="A0AAU8AHU5"/>
<evidence type="ECO:0000256" key="4">
    <source>
        <dbReference type="ARBA" id="ARBA00009799"/>
    </source>
</evidence>
<dbReference type="PROSITE" id="PS51855">
    <property type="entry name" value="MGS"/>
    <property type="match status" value="1"/>
</dbReference>
<feature type="binding site" evidence="19">
    <location>
        <position position="314"/>
    </location>
    <ligand>
        <name>Mg(2+)</name>
        <dbReference type="ChEBI" id="CHEBI:18420"/>
        <label>2</label>
    </ligand>
</feature>
<dbReference type="SMART" id="SM00851">
    <property type="entry name" value="MGS"/>
    <property type="match status" value="1"/>
</dbReference>
<evidence type="ECO:0000256" key="16">
    <source>
        <dbReference type="ARBA" id="ARBA00048816"/>
    </source>
</evidence>
<evidence type="ECO:0000256" key="11">
    <source>
        <dbReference type="ARBA" id="ARBA00022840"/>
    </source>
</evidence>
<comment type="function">
    <text evidence="17 19">Large subunit of the glutamine-dependent carbamoyl phosphate synthetase (CPSase). CPSase catalyzes the formation of carbamoyl phosphate from the ammonia moiety of glutamine, carbonate, and phosphate donated by ATP, constituting the first step of 2 biosynthetic pathways, one leading to arginine and/or urea and the other to pyrimidine nucleotides. The large subunit (synthetase) binds the substrates ammonia (free or transferred from glutamine from the small subunit), hydrogencarbonate and ATP and carries out an ATP-coupled ligase reaction, activating hydrogencarbonate by forming carboxy phosphate which reacts with ammonia to form carbamoyl phosphate.</text>
</comment>
<dbReference type="FunFam" id="1.10.1030.10:FF:000002">
    <property type="entry name" value="Carbamoyl-phosphate synthase large chain"/>
    <property type="match status" value="1"/>
</dbReference>
<dbReference type="RefSeq" id="WP_353473347.1">
    <property type="nucleotide sequence ID" value="NZ_CP123384.1"/>
</dbReference>
<keyword evidence="10 19" id="KW-0547">Nucleotide-binding</keyword>
<comment type="cofactor">
    <cofactor evidence="19">
        <name>Mg(2+)</name>
        <dbReference type="ChEBI" id="CHEBI:18420"/>
    </cofactor>
    <cofactor evidence="19">
        <name>Mn(2+)</name>
        <dbReference type="ChEBI" id="CHEBI:29035"/>
    </cofactor>
    <text evidence="19">Binds 4 Mg(2+) or Mn(2+) ions per subunit.</text>
</comment>
<dbReference type="Pfam" id="PF25596">
    <property type="entry name" value="CPSase_L_D1"/>
    <property type="match status" value="2"/>
</dbReference>
<dbReference type="SUPFAM" id="SSF48108">
    <property type="entry name" value="Carbamoyl phosphate synthetase, large subunit connection domain"/>
    <property type="match status" value="1"/>
</dbReference>
<keyword evidence="6 19" id="KW-0436">Ligase</keyword>
<comment type="caution">
    <text evidence="19">Lacks conserved residue(s) required for the propagation of feature annotation.</text>
</comment>
<dbReference type="InterPro" id="IPR058047">
    <property type="entry name" value="CPSase_preATP-grasp"/>
</dbReference>
<feature type="binding site" evidence="19">
    <location>
        <position position="312"/>
    </location>
    <ligand>
        <name>Mn(2+)</name>
        <dbReference type="ChEBI" id="CHEBI:29035"/>
        <label>2</label>
    </ligand>
</feature>
<dbReference type="NCBIfam" id="TIGR01369">
    <property type="entry name" value="CPSaseII_lrg"/>
    <property type="match status" value="1"/>
</dbReference>
<feature type="binding site" evidence="19">
    <location>
        <position position="188"/>
    </location>
    <ligand>
        <name>ATP</name>
        <dbReference type="ChEBI" id="CHEBI:30616"/>
        <label>1</label>
    </ligand>
</feature>
<keyword evidence="8" id="KW-0479">Metal-binding</keyword>
<keyword evidence="9 19" id="KW-0677">Repeat</keyword>
<feature type="binding site" evidence="19">
    <location>
        <position position="129"/>
    </location>
    <ligand>
        <name>ATP</name>
        <dbReference type="ChEBI" id="CHEBI:30616"/>
        <label>1</label>
    </ligand>
</feature>
<evidence type="ECO:0000256" key="18">
    <source>
        <dbReference type="ARBA" id="ARBA00062056"/>
    </source>
</evidence>
<feature type="binding site" evidence="19">
    <location>
        <position position="312"/>
    </location>
    <ligand>
        <name>ATP</name>
        <dbReference type="ChEBI" id="CHEBI:30616"/>
        <label>1</label>
    </ligand>
</feature>
<feature type="binding site" evidence="19">
    <location>
        <position position="780"/>
    </location>
    <ligand>
        <name>ATP</name>
        <dbReference type="ChEBI" id="CHEBI:30616"/>
        <label>2</label>
    </ligand>
</feature>
<keyword evidence="11 19" id="KW-0067">ATP-binding</keyword>
<dbReference type="SUPFAM" id="SSF52335">
    <property type="entry name" value="Methylglyoxal synthase-like"/>
    <property type="match status" value="1"/>
</dbReference>
<keyword evidence="13 19" id="KW-0665">Pyrimidine biosynthesis</keyword>
<feature type="binding site" evidence="19">
    <location>
        <position position="298"/>
    </location>
    <ligand>
        <name>Mg(2+)</name>
        <dbReference type="ChEBI" id="CHEBI:18420"/>
        <label>1</label>
    </ligand>
</feature>
<dbReference type="NCBIfam" id="NF003671">
    <property type="entry name" value="PRK05294.1"/>
    <property type="match status" value="1"/>
</dbReference>
<dbReference type="InterPro" id="IPR016185">
    <property type="entry name" value="PreATP-grasp_dom_sf"/>
</dbReference>
<dbReference type="InterPro" id="IPR011761">
    <property type="entry name" value="ATP-grasp"/>
</dbReference>
<dbReference type="GO" id="GO:0044205">
    <property type="term" value="P:'de novo' UMP biosynthetic process"/>
    <property type="evidence" value="ECO:0007669"/>
    <property type="project" value="UniProtKB-UniRule"/>
</dbReference>
<feature type="binding site" evidence="19">
    <location>
        <position position="221"/>
    </location>
    <ligand>
        <name>ATP</name>
        <dbReference type="ChEBI" id="CHEBI:30616"/>
        <label>1</label>
    </ligand>
</feature>
<keyword evidence="12" id="KW-0460">Magnesium</keyword>
<feature type="binding site" evidence="19">
    <location>
        <position position="775"/>
    </location>
    <ligand>
        <name>ATP</name>
        <dbReference type="ChEBI" id="CHEBI:30616"/>
        <label>2</label>
    </ligand>
</feature>
<dbReference type="InterPro" id="IPR011607">
    <property type="entry name" value="MGS-like_dom"/>
</dbReference>
<feature type="domain" description="MGS-like" evidence="21">
    <location>
        <begin position="977"/>
        <end position="1110"/>
    </location>
</feature>
<dbReference type="FunFam" id="3.30.470.20:FF:000007">
    <property type="entry name" value="Carbamoyl-phosphate synthase large chain"/>
    <property type="match status" value="1"/>
</dbReference>
<feature type="binding site" evidence="19">
    <location>
        <position position="254"/>
    </location>
    <ligand>
        <name>ATP</name>
        <dbReference type="ChEBI" id="CHEBI:30616"/>
        <label>1</label>
    </ligand>
</feature>
<dbReference type="SMART" id="SM01096">
    <property type="entry name" value="CPSase_L_D3"/>
    <property type="match status" value="1"/>
</dbReference>
<evidence type="ECO:0000256" key="9">
    <source>
        <dbReference type="ARBA" id="ARBA00022737"/>
    </source>
</evidence>
<organism evidence="22">
    <name type="scientific">Alloyangia sp. H15</name>
    <dbReference type="NCBI Taxonomy" id="3029062"/>
    <lineage>
        <taxon>Bacteria</taxon>
        <taxon>Pseudomonadati</taxon>
        <taxon>Pseudomonadota</taxon>
        <taxon>Alphaproteobacteria</taxon>
        <taxon>Rhodobacterales</taxon>
        <taxon>Roseobacteraceae</taxon>
        <taxon>Alloyangia</taxon>
    </lineage>
</organism>
<dbReference type="GO" id="GO:0006526">
    <property type="term" value="P:L-arginine biosynthetic process"/>
    <property type="evidence" value="ECO:0007669"/>
    <property type="project" value="UniProtKB-UniRule"/>
</dbReference>
<evidence type="ECO:0000256" key="1">
    <source>
        <dbReference type="ARBA" id="ARBA00001936"/>
    </source>
</evidence>
<feature type="binding site" evidence="19">
    <location>
        <position position="862"/>
    </location>
    <ligand>
        <name>Mg(2+)</name>
        <dbReference type="ChEBI" id="CHEBI:18420"/>
        <label>4</label>
    </ligand>
</feature>
<dbReference type="GO" id="GO:0004088">
    <property type="term" value="F:carbamoyl-phosphate synthase (glutamine-hydrolyzing) activity"/>
    <property type="evidence" value="ECO:0007669"/>
    <property type="project" value="UniProtKB-UniRule"/>
</dbReference>
<evidence type="ECO:0000256" key="2">
    <source>
        <dbReference type="ARBA" id="ARBA00004812"/>
    </source>
</evidence>
<feature type="region of interest" description="Allosteric domain" evidence="19">
    <location>
        <begin position="977"/>
        <end position="1110"/>
    </location>
</feature>
<dbReference type="PROSITE" id="PS51257">
    <property type="entry name" value="PROKAR_LIPOPROTEIN"/>
    <property type="match status" value="1"/>
</dbReference>
<feature type="domain" description="ATP-grasp" evidence="20">
    <location>
        <begin position="698"/>
        <end position="889"/>
    </location>
</feature>
<feature type="binding site" evidence="19">
    <location>
        <position position="806"/>
    </location>
    <ligand>
        <name>ATP</name>
        <dbReference type="ChEBI" id="CHEBI:30616"/>
        <label>2</label>
    </ligand>
</feature>
<feature type="binding site" evidence="19">
    <location>
        <position position="860"/>
    </location>
    <ligand>
        <name>Mn(2+)</name>
        <dbReference type="ChEBI" id="CHEBI:29035"/>
        <label>3</label>
    </ligand>
</feature>
<feature type="binding site" evidence="19">
    <location>
        <position position="860"/>
    </location>
    <ligand>
        <name>Mn(2+)</name>
        <dbReference type="ChEBI" id="CHEBI:29035"/>
        <label>4</label>
    </ligand>
</feature>
<keyword evidence="14" id="KW-0464">Manganese</keyword>
<dbReference type="InterPro" id="IPR036914">
    <property type="entry name" value="MGS-like_dom_sf"/>
</dbReference>
<feature type="binding site" evidence="19">
    <location>
        <position position="848"/>
    </location>
    <ligand>
        <name>Mg(2+)</name>
        <dbReference type="ChEBI" id="CHEBI:18420"/>
        <label>3</label>
    </ligand>
</feature>
<accession>A0AAU8AHU5</accession>
<dbReference type="PROSITE" id="PS50975">
    <property type="entry name" value="ATP_GRASP"/>
    <property type="match status" value="2"/>
</dbReference>
<feature type="binding site" evidence="19">
    <location>
        <position position="312"/>
    </location>
    <ligand>
        <name>Mg(2+)</name>
        <dbReference type="ChEBI" id="CHEBI:18420"/>
        <label>2</label>
    </ligand>
</feature>
<keyword evidence="5 19" id="KW-0055">Arginine biosynthesis</keyword>
<dbReference type="InterPro" id="IPR005480">
    <property type="entry name" value="CPSase_lsu_oligo"/>
</dbReference>
<dbReference type="Pfam" id="PF02142">
    <property type="entry name" value="MGS"/>
    <property type="match status" value="1"/>
</dbReference>
<dbReference type="GO" id="GO:0005737">
    <property type="term" value="C:cytoplasm"/>
    <property type="evidence" value="ECO:0007669"/>
    <property type="project" value="TreeGrafter"/>
</dbReference>
<dbReference type="Gene3D" id="3.30.1490.20">
    <property type="entry name" value="ATP-grasp fold, A domain"/>
    <property type="match status" value="1"/>
</dbReference>
<proteinExistence type="inferred from homology"/>
<comment type="similarity">
    <text evidence="4 19">Belongs to the CarB family.</text>
</comment>
<feature type="binding site" evidence="19">
    <location>
        <position position="228"/>
    </location>
    <ligand>
        <name>ATP</name>
        <dbReference type="ChEBI" id="CHEBI:30616"/>
        <label>1</label>
    </ligand>
</feature>
<feature type="binding site" evidence="19">
    <location>
        <position position="848"/>
    </location>
    <ligand>
        <name>Mn(2+)</name>
        <dbReference type="ChEBI" id="CHEBI:29035"/>
        <label>3</label>
    </ligand>
</feature>
<feature type="binding site" evidence="19">
    <location>
        <position position="860"/>
    </location>
    <ligand>
        <name>Mg(2+)</name>
        <dbReference type="ChEBI" id="CHEBI:18420"/>
        <label>4</label>
    </ligand>
</feature>
<dbReference type="Gene3D" id="3.40.50.1380">
    <property type="entry name" value="Methylglyoxal synthase-like domain"/>
    <property type="match status" value="1"/>
</dbReference>
<dbReference type="Pfam" id="PF02786">
    <property type="entry name" value="CPSase_L_D2"/>
    <property type="match status" value="2"/>
</dbReference>
<feature type="binding site" evidence="19">
    <location>
        <position position="298"/>
    </location>
    <ligand>
        <name>Mn(2+)</name>
        <dbReference type="ChEBI" id="CHEBI:29035"/>
        <label>1</label>
    </ligand>
</feature>
<evidence type="ECO:0000256" key="7">
    <source>
        <dbReference type="ARBA" id="ARBA00022605"/>
    </source>
</evidence>
<feature type="domain" description="ATP-grasp" evidence="20">
    <location>
        <begin position="133"/>
        <end position="341"/>
    </location>
</feature>
<dbReference type="EC" id="6.3.4.16" evidence="19"/>
<dbReference type="PROSITE" id="PS00866">
    <property type="entry name" value="CPSASE_1"/>
    <property type="match status" value="1"/>
</dbReference>
<dbReference type="EC" id="6.3.5.5" evidence="19"/>
<evidence type="ECO:0000256" key="14">
    <source>
        <dbReference type="ARBA" id="ARBA00023211"/>
    </source>
</evidence>
<comment type="pathway">
    <text evidence="3 19">Amino-acid biosynthesis; L-arginine biosynthesis; carbamoyl phosphate from bicarbonate: step 1/1.</text>
</comment>
<evidence type="ECO:0000256" key="12">
    <source>
        <dbReference type="ARBA" id="ARBA00022842"/>
    </source>
</evidence>
<evidence type="ECO:0000259" key="21">
    <source>
        <dbReference type="PROSITE" id="PS51855"/>
    </source>
</evidence>
<feature type="binding site" evidence="19">
    <location>
        <position position="256"/>
    </location>
    <ligand>
        <name>ATP</name>
        <dbReference type="ChEBI" id="CHEBI:30616"/>
        <label>1</label>
    </ligand>
</feature>
<dbReference type="EMBL" id="CP123384">
    <property type="protein sequence ID" value="XCC94524.1"/>
    <property type="molecule type" value="Genomic_DNA"/>
</dbReference>
<reference evidence="22" key="1">
    <citation type="submission" date="2023-02" db="EMBL/GenBank/DDBJ databases">
        <title>Description and genomic characterization of Salipiger bruguierae sp. nov., isolated from the sediment of mangrove plant Bruguiera sexangula.</title>
        <authorList>
            <person name="Long M."/>
        </authorList>
    </citation>
    <scope>NUCLEOTIDE SEQUENCE</scope>
    <source>
        <strain evidence="22">H15</strain>
    </source>
</reference>
<evidence type="ECO:0000256" key="10">
    <source>
        <dbReference type="ARBA" id="ARBA00022741"/>
    </source>
</evidence>
<dbReference type="GO" id="GO:0046872">
    <property type="term" value="F:metal ion binding"/>
    <property type="evidence" value="ECO:0007669"/>
    <property type="project" value="UniProtKB-KW"/>
</dbReference>
<dbReference type="PANTHER" id="PTHR11405:SF53">
    <property type="entry name" value="CARBAMOYL-PHOSPHATE SYNTHASE [AMMONIA], MITOCHONDRIAL"/>
    <property type="match status" value="1"/>
</dbReference>
<evidence type="ECO:0000259" key="20">
    <source>
        <dbReference type="PROSITE" id="PS50975"/>
    </source>
</evidence>
<feature type="binding site" evidence="19">
    <location>
        <position position="805"/>
    </location>
    <ligand>
        <name>ATP</name>
        <dbReference type="ChEBI" id="CHEBI:30616"/>
        <label>2</label>
    </ligand>
</feature>
<dbReference type="InterPro" id="IPR013815">
    <property type="entry name" value="ATP_grasp_subdomain_1"/>
</dbReference>
<dbReference type="GO" id="GO:0004087">
    <property type="term" value="F:carbamoyl-phosphate synthase (ammonia) activity"/>
    <property type="evidence" value="ECO:0007669"/>
    <property type="project" value="UniProtKB-EC"/>
</dbReference>
<dbReference type="NCBIfam" id="NF009455">
    <property type="entry name" value="PRK12815.1"/>
    <property type="match status" value="1"/>
</dbReference>
<evidence type="ECO:0000256" key="17">
    <source>
        <dbReference type="ARBA" id="ARBA00057223"/>
    </source>
</evidence>
<dbReference type="PRINTS" id="PR00098">
    <property type="entry name" value="CPSASE"/>
</dbReference>
<feature type="binding site" evidence="19">
    <location>
        <position position="808"/>
    </location>
    <ligand>
        <name>ATP</name>
        <dbReference type="ChEBI" id="CHEBI:30616"/>
        <label>2</label>
    </ligand>
</feature>
<feature type="region of interest" description="Carboxyphosphate synthetic domain" evidence="19">
    <location>
        <begin position="1"/>
        <end position="415"/>
    </location>
</feature>
<feature type="binding site" evidence="19">
    <location>
        <position position="298"/>
    </location>
    <ligand>
        <name>ATP</name>
        <dbReference type="ChEBI" id="CHEBI:30616"/>
        <label>1</label>
    </ligand>
</feature>
<comment type="catalytic activity">
    <reaction evidence="15 19">
        <text>hydrogencarbonate + NH4(+) + 2 ATP = carbamoyl phosphate + 2 ADP + phosphate + 2 H(+)</text>
        <dbReference type="Rhea" id="RHEA:18029"/>
        <dbReference type="ChEBI" id="CHEBI:15378"/>
        <dbReference type="ChEBI" id="CHEBI:17544"/>
        <dbReference type="ChEBI" id="CHEBI:28938"/>
        <dbReference type="ChEBI" id="CHEBI:30616"/>
        <dbReference type="ChEBI" id="CHEBI:43474"/>
        <dbReference type="ChEBI" id="CHEBI:58228"/>
        <dbReference type="ChEBI" id="CHEBI:456216"/>
        <dbReference type="EC" id="6.3.4.16"/>
    </reaction>
</comment>
<sequence>MPKRTDIKSIMIIGAGPIIIGQACEFDYSGAQACKALREEGYRVILVNSNPATIMTDPELADATYIEPITPEVVAKIIEKERPDALLPTMGGQTGLNTSLKLEEMGVLAKYGVEMIGAKRDAIEMAEDRALFREAMDRIGLENPRATIVTAPKKPNGKVDLDAGVAIALEALEDIGLPAIIRPAFTLGGTGGGVAYNREDYMHYCRTGMDASPVSQILVDESLLGWKEYEMEVVRDKADNAIIVCAIENVDPMGVHTGDSITVAPALTLTDKEYQIMRNGSIAVLREIGVETGGSNVQWAVNPENGRMVVIEMNPRVSRSSALASKATGFPIAKIAAKLAVGYTLDELDNDITKVTPASFEPTIDYVVTKIPKFAFEKFPGSEPHLTTAMKSVGEAMAIGRTIHESLQKALASMESGLTGFDEVEIPGAPEKSAVIKAISKQTPDRMRTIAQAMRHGLSDDEIHGVTMFDPWFLARIREIVEAEEQVRTEGLPSDADGLRALKIMGFTDARLAKLTGFAEKDVRKRRKDLGVVASFKRIDTCAAEFEAQTPYMYSTYEMPMMGEVECEARPSDRKKVVILGGGPNRIGQGIEFDYCCCHACFALTNAGYETIMVNCNPETVSTDYDTSDRLYFEPLTFEHVMEILRVEQENGTLHGVIVQFGGQTPLKLANALEAEGIPILGTTPDAIDLAEDRERFQALVNQLGLKQPHNGIASTDAQALAIAETIGFPLVIRPSYVLGGRAMEIVRDMAQLERYIAEAVVVSGDSPVLLDSYLSGAIELDVDALCDGEDVHVAGIMQHIEEAGVHSGDSACSLPPFSLSDEIIAEIKVQTEALAKALNVVGLMNVQFAIKDGEIYLIEVNPRASRTVPFVAKATDSAIASIAARIMAGEKLSAFPMRAPYPENADYDTTLPLADPMTLADPNMPWFSVKEAVLPFARFPGVDTILGPEMRSTGEVMGWDRSFPRAFLKAQMGAGTHLPTEGAVFISIRDEDKTPQMIETAQTLADLGFKIVATVGTAKFLKAAGITCELVKKVYEGRPNVVDLLKDGGVQLVLNTTEGSASISDSREIRSVALYDKIPYFTTAAGAHAAAQAMKAREEGELVVKSLQA</sequence>
<dbReference type="InterPro" id="IPR033937">
    <property type="entry name" value="MGS_CPS_CarB"/>
</dbReference>
<comment type="pathway">
    <text evidence="2 19">Pyrimidine metabolism; UMP biosynthesis via de novo pathway; (S)-dihydroorotate from bicarbonate: step 1/3.</text>
</comment>
<dbReference type="SUPFAM" id="SSF52440">
    <property type="entry name" value="PreATP-grasp domain"/>
    <property type="match status" value="2"/>
</dbReference>
<evidence type="ECO:0000256" key="13">
    <source>
        <dbReference type="ARBA" id="ARBA00022975"/>
    </source>
</evidence>
<dbReference type="Gene3D" id="3.40.50.20">
    <property type="match status" value="2"/>
</dbReference>
<evidence type="ECO:0000256" key="19">
    <source>
        <dbReference type="HAMAP-Rule" id="MF_01210"/>
    </source>
</evidence>
<dbReference type="SUPFAM" id="SSF56059">
    <property type="entry name" value="Glutathione synthetase ATP-binding domain-like"/>
    <property type="match status" value="2"/>
</dbReference>
<dbReference type="PROSITE" id="PS00867">
    <property type="entry name" value="CPSASE_2"/>
    <property type="match status" value="2"/>
</dbReference>
<protein>
    <recommendedName>
        <fullName evidence="19">Carbamoyl phosphate synthase large chain</fullName>
        <ecNumber evidence="19">6.3.4.16</ecNumber>
        <ecNumber evidence="19">6.3.5.5</ecNumber>
    </recommendedName>
    <alternativeName>
        <fullName evidence="19">Carbamoyl phosphate synthetase ammonia chain</fullName>
    </alternativeName>
</protein>
<comment type="catalytic activity">
    <reaction evidence="16 19">
        <text>hydrogencarbonate + L-glutamine + 2 ATP + H2O = carbamoyl phosphate + L-glutamate + 2 ADP + phosphate + 2 H(+)</text>
        <dbReference type="Rhea" id="RHEA:18633"/>
        <dbReference type="ChEBI" id="CHEBI:15377"/>
        <dbReference type="ChEBI" id="CHEBI:15378"/>
        <dbReference type="ChEBI" id="CHEBI:17544"/>
        <dbReference type="ChEBI" id="CHEBI:29985"/>
        <dbReference type="ChEBI" id="CHEBI:30616"/>
        <dbReference type="ChEBI" id="CHEBI:43474"/>
        <dbReference type="ChEBI" id="CHEBI:58228"/>
        <dbReference type="ChEBI" id="CHEBI:58359"/>
        <dbReference type="ChEBI" id="CHEBI:456216"/>
        <dbReference type="EC" id="6.3.5.5"/>
    </reaction>
</comment>
<evidence type="ECO:0000256" key="8">
    <source>
        <dbReference type="ARBA" id="ARBA00022723"/>
    </source>
</evidence>
<dbReference type="HAMAP" id="MF_01210_A">
    <property type="entry name" value="CPSase_L_chain_A"/>
    <property type="match status" value="1"/>
</dbReference>
<feature type="binding site" evidence="19">
    <location>
        <position position="807"/>
    </location>
    <ligand>
        <name>ATP</name>
        <dbReference type="ChEBI" id="CHEBI:30616"/>
        <label>2</label>
    </ligand>
</feature>
<evidence type="ECO:0000256" key="6">
    <source>
        <dbReference type="ARBA" id="ARBA00022598"/>
    </source>
</evidence>
<dbReference type="PANTHER" id="PTHR11405">
    <property type="entry name" value="CARBAMOYLTRANSFERASE FAMILY MEMBER"/>
    <property type="match status" value="1"/>
</dbReference>
<dbReference type="FunFam" id="3.30.470.20:FF:000013">
    <property type="entry name" value="Carbamoyl-phosphate synthase large chain"/>
    <property type="match status" value="1"/>
</dbReference>
<dbReference type="HAMAP" id="MF_01210_B">
    <property type="entry name" value="CPSase_L_chain_B"/>
    <property type="match status" value="1"/>
</dbReference>
<evidence type="ECO:0000256" key="3">
    <source>
        <dbReference type="ARBA" id="ARBA00005077"/>
    </source>
</evidence>
<feature type="binding site" evidence="19">
    <location>
        <position position="189"/>
    </location>
    <ligand>
        <name>ATP</name>
        <dbReference type="ChEBI" id="CHEBI:30616"/>
        <label>1</label>
    </ligand>
</feature>
<dbReference type="GO" id="GO:0006541">
    <property type="term" value="P:glutamine metabolic process"/>
    <property type="evidence" value="ECO:0007669"/>
    <property type="project" value="TreeGrafter"/>
</dbReference>
<feature type="binding site" evidence="19">
    <location>
        <position position="734"/>
    </location>
    <ligand>
        <name>ATP</name>
        <dbReference type="ChEBI" id="CHEBI:30616"/>
        <label>2</label>
    </ligand>
</feature>
<dbReference type="FunFam" id="3.40.50.20:FF:000001">
    <property type="entry name" value="Carbamoyl-phosphate synthase large chain"/>
    <property type="match status" value="1"/>
</dbReference>
<evidence type="ECO:0000313" key="22">
    <source>
        <dbReference type="EMBL" id="XCC94524.1"/>
    </source>
</evidence>
<feature type="binding site" evidence="19">
    <location>
        <position position="223"/>
    </location>
    <ligand>
        <name>ATP</name>
        <dbReference type="ChEBI" id="CHEBI:30616"/>
        <label>1</label>
    </ligand>
</feature>
<dbReference type="FunFam" id="3.40.50.20:FF:000003">
    <property type="entry name" value="Carbamoyl-phosphate synthase large chain"/>
    <property type="match status" value="1"/>
</dbReference>
<dbReference type="InterPro" id="IPR005479">
    <property type="entry name" value="CPAse_ATP-bd"/>
</dbReference>
<feature type="binding site" evidence="19">
    <location>
        <position position="848"/>
    </location>
    <ligand>
        <name>ATP</name>
        <dbReference type="ChEBI" id="CHEBI:30616"/>
        <label>2</label>
    </ligand>
</feature>
<feature type="binding site" evidence="19">
    <location>
        <position position="314"/>
    </location>
    <ligand>
        <name>Mn(2+)</name>
        <dbReference type="ChEBI" id="CHEBI:29035"/>
        <label>2</label>
    </ligand>
</feature>
<dbReference type="Pfam" id="PF02787">
    <property type="entry name" value="CPSase_L_D3"/>
    <property type="match status" value="1"/>
</dbReference>
<feature type="binding site" evidence="19">
    <location>
        <position position="860"/>
    </location>
    <ligand>
        <name>ATP</name>
        <dbReference type="ChEBI" id="CHEBI:30616"/>
        <label>2</label>
    </ligand>
</feature>
<dbReference type="Gene3D" id="1.10.1030.10">
    <property type="entry name" value="Carbamoyl-phosphate synthetase, large subunit oligomerisation domain"/>
    <property type="match status" value="1"/>
</dbReference>
<keyword evidence="7 19" id="KW-0028">Amino-acid biosynthesis</keyword>
<feature type="binding site" evidence="19">
    <location>
        <position position="255"/>
    </location>
    <ligand>
        <name>ATP</name>
        <dbReference type="ChEBI" id="CHEBI:30616"/>
        <label>1</label>
    </ligand>
</feature>
<dbReference type="InterPro" id="IPR006275">
    <property type="entry name" value="CPSase_lsu"/>
</dbReference>
<comment type="subunit">
    <text evidence="18 19">Composed of two chains; the small (or glutamine) chain promotes the hydrolysis of glutamine to ammonia, which is used by the large (or ammonia) chain to synthesize carbamoyl phosphate. Tetramer of heterodimers (alpha,beta)4.</text>
</comment>
<gene>
    <name evidence="19 22" type="primary">carB</name>
    <name evidence="22" type="ORF">PVT71_04710</name>
</gene>
<dbReference type="GO" id="GO:0005524">
    <property type="term" value="F:ATP binding"/>
    <property type="evidence" value="ECO:0007669"/>
    <property type="project" value="UniProtKB-UniRule"/>
</dbReference>
<feature type="binding site" evidence="19">
    <location>
        <position position="773"/>
    </location>
    <ligand>
        <name>ATP</name>
        <dbReference type="ChEBI" id="CHEBI:30616"/>
        <label>2</label>
    </ligand>
</feature>
<dbReference type="CDD" id="cd01424">
    <property type="entry name" value="MGS_CPS_II"/>
    <property type="match status" value="1"/>
</dbReference>
<name>A0AAU8AHU5_9RHOB</name>
<dbReference type="InterPro" id="IPR005483">
    <property type="entry name" value="CPSase_dom"/>
</dbReference>
<feature type="binding site" evidence="19">
    <location>
        <position position="862"/>
    </location>
    <ligand>
        <name>Mn(2+)</name>
        <dbReference type="ChEBI" id="CHEBI:29035"/>
        <label>4</label>
    </ligand>
</feature>
<comment type="cofactor">
    <cofactor evidence="1">
        <name>Mn(2+)</name>
        <dbReference type="ChEBI" id="CHEBI:29035"/>
    </cofactor>
</comment>
<dbReference type="Gene3D" id="3.30.470.20">
    <property type="entry name" value="ATP-grasp fold, B domain"/>
    <property type="match status" value="2"/>
</dbReference>
<feature type="binding site" evidence="19">
    <location>
        <position position="312"/>
    </location>
    <ligand>
        <name>Mg(2+)</name>
        <dbReference type="ChEBI" id="CHEBI:18420"/>
        <label>1</label>
    </ligand>
</feature>
<feature type="binding site" evidence="19">
    <location>
        <position position="182"/>
    </location>
    <ligand>
        <name>ATP</name>
        <dbReference type="ChEBI" id="CHEBI:30616"/>
        <label>1</label>
    </ligand>
</feature>
<comment type="domain">
    <text evidence="19">The large subunit is composed of 2 ATP-grasp domains that are involved in binding the 2 ATP molecules needed for carbamoyl phosphate synthesis. The N-terminal ATP-grasp domain (referred to as the carboxyphosphate synthetic component) catalyzes the ATP-dependent phosphorylation of hydrogencarbonate to carboxyphosphate and the subsequent nucleophilic attack by ammonia to form a carbamate intermediate. The C-terminal ATP-grasp domain (referred to as the carbamoyl phosphate synthetic component) then catalyzes the phosphorylation of carbamate with the second ATP to form the end product carbamoyl phosphate. The reactive and unstable enzyme intermediates are sequentially channeled from one active site to the next through the interior of the protein over a distance of at least 96 A.</text>
</comment>
<dbReference type="InterPro" id="IPR036897">
    <property type="entry name" value="CarbamoylP_synth_lsu_oligo_sf"/>
</dbReference>
<feature type="binding site" evidence="19">
    <location>
        <position position="860"/>
    </location>
    <ligand>
        <name>Mg(2+)</name>
        <dbReference type="ChEBI" id="CHEBI:18420"/>
        <label>3</label>
    </ligand>
</feature>
<evidence type="ECO:0000256" key="5">
    <source>
        <dbReference type="ARBA" id="ARBA00022571"/>
    </source>
</evidence>
<feature type="binding site" evidence="19">
    <location>
        <position position="312"/>
    </location>
    <ligand>
        <name>Mn(2+)</name>
        <dbReference type="ChEBI" id="CHEBI:29035"/>
        <label>1</label>
    </ligand>
</feature>
<evidence type="ECO:0000256" key="15">
    <source>
        <dbReference type="ARBA" id="ARBA00047359"/>
    </source>
</evidence>